<dbReference type="InterPro" id="IPR000462">
    <property type="entry name" value="CDP-OH_P_trans"/>
</dbReference>
<evidence type="ECO:0000256" key="11">
    <source>
        <dbReference type="SAM" id="Phobius"/>
    </source>
</evidence>
<dbReference type="Pfam" id="PF01066">
    <property type="entry name" value="CDP-OH_P_transf"/>
    <property type="match status" value="1"/>
</dbReference>
<dbReference type="PROSITE" id="PS00379">
    <property type="entry name" value="CDP_ALCOHOL_P_TRANSF"/>
    <property type="match status" value="1"/>
</dbReference>
<keyword evidence="7 11" id="KW-0472">Membrane</keyword>
<evidence type="ECO:0000256" key="10">
    <source>
        <dbReference type="RuleBase" id="RU003750"/>
    </source>
</evidence>
<comment type="caution">
    <text evidence="12">The sequence shown here is derived from an EMBL/GenBank/DDBJ whole genome shotgun (WGS) entry which is preliminary data.</text>
</comment>
<feature type="transmembrane region" description="Helical" evidence="11">
    <location>
        <begin position="246"/>
        <end position="265"/>
    </location>
</feature>
<evidence type="ECO:0000256" key="4">
    <source>
        <dbReference type="ARBA" id="ARBA00022692"/>
    </source>
</evidence>
<dbReference type="GO" id="GO:0016020">
    <property type="term" value="C:membrane"/>
    <property type="evidence" value="ECO:0007669"/>
    <property type="project" value="UniProtKB-SubCell"/>
</dbReference>
<dbReference type="GO" id="GO:0032049">
    <property type="term" value="P:cardiolipin biosynthetic process"/>
    <property type="evidence" value="ECO:0007669"/>
    <property type="project" value="TreeGrafter"/>
</dbReference>
<evidence type="ECO:0000256" key="8">
    <source>
        <dbReference type="ARBA" id="ARBA00023209"/>
    </source>
</evidence>
<dbReference type="EMBL" id="NAJL01000016">
    <property type="protein sequence ID" value="TKA28921.1"/>
    <property type="molecule type" value="Genomic_DNA"/>
</dbReference>
<evidence type="ECO:0000256" key="1">
    <source>
        <dbReference type="ARBA" id="ARBA00004141"/>
    </source>
</evidence>
<dbReference type="GO" id="GO:0043337">
    <property type="term" value="F:cardiolipin synthase (CMP-forming)"/>
    <property type="evidence" value="ECO:0007669"/>
    <property type="project" value="TreeGrafter"/>
</dbReference>
<keyword evidence="8" id="KW-0594">Phospholipid biosynthesis</keyword>
<dbReference type="AlphaFoldDB" id="A0A4U0U1U0"/>
<evidence type="ECO:0000256" key="6">
    <source>
        <dbReference type="ARBA" id="ARBA00023098"/>
    </source>
</evidence>
<keyword evidence="13" id="KW-1185">Reference proteome</keyword>
<evidence type="ECO:0000256" key="2">
    <source>
        <dbReference type="ARBA" id="ARBA00022516"/>
    </source>
</evidence>
<evidence type="ECO:0000256" key="9">
    <source>
        <dbReference type="ARBA" id="ARBA00023264"/>
    </source>
</evidence>
<reference evidence="12 13" key="1">
    <citation type="submission" date="2017-03" db="EMBL/GenBank/DDBJ databases">
        <title>Genomes of endolithic fungi from Antarctica.</title>
        <authorList>
            <person name="Coleine C."/>
            <person name="Masonjones S."/>
            <person name="Stajich J.E."/>
        </authorList>
    </citation>
    <scope>NUCLEOTIDE SEQUENCE [LARGE SCALE GENOMIC DNA]</scope>
    <source>
        <strain evidence="12 13">CCFEE 6315</strain>
    </source>
</reference>
<comment type="subcellular location">
    <subcellularLocation>
        <location evidence="1">Membrane</location>
        <topology evidence="1">Multi-pass membrane protein</topology>
    </subcellularLocation>
</comment>
<feature type="transmembrane region" description="Helical" evidence="11">
    <location>
        <begin position="286"/>
        <end position="306"/>
    </location>
</feature>
<keyword evidence="9" id="KW-1208">Phospholipid metabolism</keyword>
<dbReference type="Proteomes" id="UP000308549">
    <property type="component" value="Unassembled WGS sequence"/>
</dbReference>
<dbReference type="OrthoDB" id="10020554at2759"/>
<dbReference type="PANTHER" id="PTHR14269:SF60">
    <property type="entry name" value="CARDIOLIPIN SYNTHASE (CMP-FORMING)"/>
    <property type="match status" value="1"/>
</dbReference>
<keyword evidence="6" id="KW-0443">Lipid metabolism</keyword>
<keyword evidence="3 10" id="KW-0808">Transferase</keyword>
<comment type="similarity">
    <text evidence="10">Belongs to the CDP-alcohol phosphatidyltransferase class-I family.</text>
</comment>
<feature type="transmembrane region" description="Helical" evidence="11">
    <location>
        <begin position="94"/>
        <end position="113"/>
    </location>
</feature>
<protein>
    <submittedName>
        <fullName evidence="12">Uncharacterized protein</fullName>
    </submittedName>
</protein>
<dbReference type="GO" id="GO:0005739">
    <property type="term" value="C:mitochondrion"/>
    <property type="evidence" value="ECO:0007669"/>
    <property type="project" value="TreeGrafter"/>
</dbReference>
<dbReference type="Gene3D" id="1.20.120.1760">
    <property type="match status" value="1"/>
</dbReference>
<evidence type="ECO:0000313" key="13">
    <source>
        <dbReference type="Proteomes" id="UP000308549"/>
    </source>
</evidence>
<dbReference type="InterPro" id="IPR048254">
    <property type="entry name" value="CDP_ALCOHOL_P_TRANSF_CS"/>
</dbReference>
<dbReference type="InterPro" id="IPR050324">
    <property type="entry name" value="CDP-alcohol_PTase-I"/>
</dbReference>
<organism evidence="12 13">
    <name type="scientific">Salinomyces thailandicus</name>
    <dbReference type="NCBI Taxonomy" id="706561"/>
    <lineage>
        <taxon>Eukaryota</taxon>
        <taxon>Fungi</taxon>
        <taxon>Dikarya</taxon>
        <taxon>Ascomycota</taxon>
        <taxon>Pezizomycotina</taxon>
        <taxon>Dothideomycetes</taxon>
        <taxon>Dothideomycetidae</taxon>
        <taxon>Mycosphaerellales</taxon>
        <taxon>Teratosphaeriaceae</taxon>
        <taxon>Salinomyces</taxon>
    </lineage>
</organism>
<dbReference type="FunFam" id="1.20.120.1760:FF:000017">
    <property type="entry name" value="Phosphatidyl synthase"/>
    <property type="match status" value="1"/>
</dbReference>
<keyword evidence="5 11" id="KW-1133">Transmembrane helix</keyword>
<evidence type="ECO:0000256" key="5">
    <source>
        <dbReference type="ARBA" id="ARBA00022989"/>
    </source>
</evidence>
<proteinExistence type="inferred from homology"/>
<evidence type="ECO:0000256" key="7">
    <source>
        <dbReference type="ARBA" id="ARBA00023136"/>
    </source>
</evidence>
<accession>A0A4U0U1U0</accession>
<gene>
    <name evidence="12" type="ORF">B0A50_03332</name>
</gene>
<keyword evidence="4 11" id="KW-0812">Transmembrane</keyword>
<keyword evidence="2" id="KW-0444">Lipid biosynthesis</keyword>
<evidence type="ECO:0000256" key="3">
    <source>
        <dbReference type="ARBA" id="ARBA00022679"/>
    </source>
</evidence>
<sequence>MVQTWHVSFRLIPASHDLDAPIKSSTQLPKNQPLKRSIANAKERTKAVREKVRSSLPSLTPKENIYNLPNFLTVSRLVAAPVTAYLLAHDHYKWALGLFAYAGITDLVDGWLARKWKLQTVAGSVIDPMADKALMIILTVTLAVKGALPAYLATLILGRDAALALAAIYYRYASLPSPKTFTRYWDFSLPSAEVHPTTVSKYNTFLQLVLIGSTLALPVVTADRQYAGLLHGLGVSDAGLHDGMRYFQWLVAGTTAWSGLSYAYLKSAVTILGTNEELKAKQGARGRAIIGVTFGGVVLVATWLAFTVDEKRKQKQKELQEEKPVGVVSR</sequence>
<dbReference type="InterPro" id="IPR043130">
    <property type="entry name" value="CDP-OH_PTrfase_TM_dom"/>
</dbReference>
<dbReference type="PANTHER" id="PTHR14269">
    <property type="entry name" value="CDP-DIACYLGLYCEROL--GLYCEROL-3-PHOSPHATE 3-PHOSPHATIDYLTRANSFERASE-RELATED"/>
    <property type="match status" value="1"/>
</dbReference>
<name>A0A4U0U1U0_9PEZI</name>
<evidence type="ECO:0000313" key="12">
    <source>
        <dbReference type="EMBL" id="TKA28921.1"/>
    </source>
</evidence>
<feature type="transmembrane region" description="Helical" evidence="11">
    <location>
        <begin position="125"/>
        <end position="144"/>
    </location>
</feature>